<dbReference type="Pfam" id="PF01475">
    <property type="entry name" value="FUR"/>
    <property type="match status" value="1"/>
</dbReference>
<keyword evidence="6" id="KW-0805">Transcription regulation</keyword>
<dbReference type="GO" id="GO:1900376">
    <property type="term" value="P:regulation of secondary metabolite biosynthetic process"/>
    <property type="evidence" value="ECO:0007669"/>
    <property type="project" value="TreeGrafter"/>
</dbReference>
<dbReference type="Gene3D" id="3.30.1490.190">
    <property type="match status" value="1"/>
</dbReference>
<dbReference type="AlphaFoldDB" id="A0A132MGG1"/>
<dbReference type="GO" id="GO:0000976">
    <property type="term" value="F:transcription cis-regulatory region binding"/>
    <property type="evidence" value="ECO:0007669"/>
    <property type="project" value="TreeGrafter"/>
</dbReference>
<feature type="binding site" evidence="9">
    <location>
        <position position="98"/>
    </location>
    <ligand>
        <name>Zn(2+)</name>
        <dbReference type="ChEBI" id="CHEBI:29105"/>
    </ligand>
</feature>
<sequence>MTVEEALRILGEKGYKSTGKREALLRLLAREDRYLTAKEALRLMHRDYPDLSFDTIYRNLALFHELGIVHMTEFDGERRYRLRCPIEGHHHHLICLSCGTTQEILACPLDAMWSQPDGFIIAGHKFEVYGYCRSCAEATAH</sequence>
<evidence type="ECO:0000256" key="6">
    <source>
        <dbReference type="ARBA" id="ARBA00023015"/>
    </source>
</evidence>
<dbReference type="OrthoDB" id="8659436at2"/>
<feature type="binding site" evidence="9">
    <location>
        <position position="132"/>
    </location>
    <ligand>
        <name>Zn(2+)</name>
        <dbReference type="ChEBI" id="CHEBI:29105"/>
    </ligand>
</feature>
<evidence type="ECO:0000256" key="10">
    <source>
        <dbReference type="PIRSR" id="PIRSR602481-2"/>
    </source>
</evidence>
<name>A0A132MGG1_HYDSH</name>
<dbReference type="InterPro" id="IPR043135">
    <property type="entry name" value="Fur_C"/>
</dbReference>
<dbReference type="Proteomes" id="UP000243024">
    <property type="component" value="Unassembled WGS sequence"/>
</dbReference>
<dbReference type="InterPro" id="IPR036388">
    <property type="entry name" value="WH-like_DNA-bd_sf"/>
</dbReference>
<evidence type="ECO:0000256" key="8">
    <source>
        <dbReference type="ARBA" id="ARBA00023163"/>
    </source>
</evidence>
<gene>
    <name evidence="11" type="ORF">SA87_11310</name>
</gene>
<protein>
    <submittedName>
        <fullName evidence="11">Fur family transcriptional regulator</fullName>
    </submittedName>
</protein>
<keyword evidence="5 9" id="KW-0862">Zinc</keyword>
<comment type="caution">
    <text evidence="11">The sequence shown here is derived from an EMBL/GenBank/DDBJ whole genome shotgun (WGS) entry which is preliminary data.</text>
</comment>
<organism evidence="11 12">
    <name type="scientific">Hydrogenibacillus schlegelii</name>
    <name type="common">Bacillus schlegelii</name>
    <dbReference type="NCBI Taxonomy" id="1484"/>
    <lineage>
        <taxon>Bacteria</taxon>
        <taxon>Bacillati</taxon>
        <taxon>Bacillota</taxon>
        <taxon>Bacilli</taxon>
        <taxon>Bacillales</taxon>
        <taxon>Bacillales Family X. Incertae Sedis</taxon>
        <taxon>Hydrogenibacillus</taxon>
    </lineage>
</organism>
<dbReference type="EMBL" id="JXBB01000001">
    <property type="protein sequence ID" value="OAR05472.1"/>
    <property type="molecule type" value="Genomic_DNA"/>
</dbReference>
<evidence type="ECO:0000256" key="5">
    <source>
        <dbReference type="ARBA" id="ARBA00022833"/>
    </source>
</evidence>
<keyword evidence="8" id="KW-0804">Transcription</keyword>
<feature type="binding site" evidence="9">
    <location>
        <position position="95"/>
    </location>
    <ligand>
        <name>Zn(2+)</name>
        <dbReference type="ChEBI" id="CHEBI:29105"/>
    </ligand>
</feature>
<comment type="similarity">
    <text evidence="2">Belongs to the Fur family.</text>
</comment>
<accession>A0A132MGG1</accession>
<reference evidence="11 12" key="1">
    <citation type="submission" date="2015-09" db="EMBL/GenBank/DDBJ databases">
        <title>Draft genome sequence of Hydrogenibacillus schlegelii DSM 2000.</title>
        <authorList>
            <person name="Hemp J."/>
        </authorList>
    </citation>
    <scope>NUCLEOTIDE SEQUENCE [LARGE SCALE GENOMIC DNA]</scope>
    <source>
        <strain evidence="11 12">MA 48</strain>
    </source>
</reference>
<dbReference type="GO" id="GO:0045892">
    <property type="term" value="P:negative regulation of DNA-templated transcription"/>
    <property type="evidence" value="ECO:0007669"/>
    <property type="project" value="TreeGrafter"/>
</dbReference>
<evidence type="ECO:0000313" key="11">
    <source>
        <dbReference type="EMBL" id="OAR05472.1"/>
    </source>
</evidence>
<dbReference type="PANTHER" id="PTHR33202">
    <property type="entry name" value="ZINC UPTAKE REGULATION PROTEIN"/>
    <property type="match status" value="1"/>
</dbReference>
<evidence type="ECO:0000256" key="4">
    <source>
        <dbReference type="ARBA" id="ARBA00022491"/>
    </source>
</evidence>
<evidence type="ECO:0000256" key="3">
    <source>
        <dbReference type="ARBA" id="ARBA00022490"/>
    </source>
</evidence>
<keyword evidence="4" id="KW-0678">Repressor</keyword>
<evidence type="ECO:0000256" key="9">
    <source>
        <dbReference type="PIRSR" id="PIRSR602481-1"/>
    </source>
</evidence>
<evidence type="ECO:0000256" key="2">
    <source>
        <dbReference type="ARBA" id="ARBA00007957"/>
    </source>
</evidence>
<dbReference type="GO" id="GO:0008270">
    <property type="term" value="F:zinc ion binding"/>
    <property type="evidence" value="ECO:0007669"/>
    <property type="project" value="TreeGrafter"/>
</dbReference>
<evidence type="ECO:0000313" key="12">
    <source>
        <dbReference type="Proteomes" id="UP000243024"/>
    </source>
</evidence>
<keyword evidence="3" id="KW-0963">Cytoplasm</keyword>
<evidence type="ECO:0000256" key="1">
    <source>
        <dbReference type="ARBA" id="ARBA00004496"/>
    </source>
</evidence>
<keyword evidence="12" id="KW-1185">Reference proteome</keyword>
<feature type="binding site" evidence="9">
    <location>
        <position position="135"/>
    </location>
    <ligand>
        <name>Zn(2+)</name>
        <dbReference type="ChEBI" id="CHEBI:29105"/>
    </ligand>
</feature>
<feature type="binding site" evidence="10">
    <location>
        <position position="124"/>
    </location>
    <ligand>
        <name>Fe cation</name>
        <dbReference type="ChEBI" id="CHEBI:24875"/>
    </ligand>
</feature>
<dbReference type="GO" id="GO:0003700">
    <property type="term" value="F:DNA-binding transcription factor activity"/>
    <property type="evidence" value="ECO:0007669"/>
    <property type="project" value="InterPro"/>
</dbReference>
<dbReference type="InterPro" id="IPR002481">
    <property type="entry name" value="FUR"/>
</dbReference>
<dbReference type="PANTHER" id="PTHR33202:SF1">
    <property type="entry name" value="FERRIC UPTAKE REGULATION PROTEIN"/>
    <property type="match status" value="1"/>
</dbReference>
<dbReference type="InterPro" id="IPR036390">
    <property type="entry name" value="WH_DNA-bd_sf"/>
</dbReference>
<dbReference type="RefSeq" id="WP_066197570.1">
    <property type="nucleotide sequence ID" value="NZ_CBCSAS010000013.1"/>
</dbReference>
<proteinExistence type="inferred from homology"/>
<dbReference type="Gene3D" id="1.10.10.10">
    <property type="entry name" value="Winged helix-like DNA-binding domain superfamily/Winged helix DNA-binding domain"/>
    <property type="match status" value="1"/>
</dbReference>
<keyword evidence="9" id="KW-0479">Metal-binding</keyword>
<comment type="subcellular location">
    <subcellularLocation>
        <location evidence="1">Cytoplasm</location>
    </subcellularLocation>
</comment>
<keyword evidence="10" id="KW-0408">Iron</keyword>
<comment type="cofactor">
    <cofactor evidence="9">
        <name>Zn(2+)</name>
        <dbReference type="ChEBI" id="CHEBI:29105"/>
    </cofactor>
    <text evidence="9">Binds 1 zinc ion per subunit.</text>
</comment>
<feature type="binding site" evidence="10">
    <location>
        <position position="89"/>
    </location>
    <ligand>
        <name>Fe cation</name>
        <dbReference type="ChEBI" id="CHEBI:24875"/>
    </ligand>
</feature>
<comment type="cofactor">
    <cofactor evidence="10">
        <name>Mn(2+)</name>
        <dbReference type="ChEBI" id="CHEBI:29035"/>
    </cofactor>
    <cofactor evidence="10">
        <name>Fe(2+)</name>
        <dbReference type="ChEBI" id="CHEBI:29033"/>
    </cofactor>
    <text evidence="10">Binds 1 Mn(2+) or Fe(2+) ion per subunit.</text>
</comment>
<dbReference type="SUPFAM" id="SSF46785">
    <property type="entry name" value="Winged helix' DNA-binding domain"/>
    <property type="match status" value="1"/>
</dbReference>
<keyword evidence="7" id="KW-0238">DNA-binding</keyword>
<dbReference type="STRING" id="1484.SA87_11310"/>
<dbReference type="CDD" id="cd07153">
    <property type="entry name" value="Fur_like"/>
    <property type="match status" value="1"/>
</dbReference>
<evidence type="ECO:0000256" key="7">
    <source>
        <dbReference type="ARBA" id="ARBA00023125"/>
    </source>
</evidence>
<dbReference type="GO" id="GO:0005737">
    <property type="term" value="C:cytoplasm"/>
    <property type="evidence" value="ECO:0007669"/>
    <property type="project" value="UniProtKB-SubCell"/>
</dbReference>